<evidence type="ECO:0000256" key="5">
    <source>
        <dbReference type="ARBA" id="ARBA00047942"/>
    </source>
</evidence>
<keyword evidence="3 7" id="KW-0808">Transferase</keyword>
<evidence type="ECO:0000313" key="8">
    <source>
        <dbReference type="Proteomes" id="UP000184442"/>
    </source>
</evidence>
<reference evidence="7 8" key="1">
    <citation type="submission" date="2016-11" db="EMBL/GenBank/DDBJ databases">
        <authorList>
            <person name="Jaros S."/>
            <person name="Januszkiewicz K."/>
            <person name="Wedrychowicz H."/>
        </authorList>
    </citation>
    <scope>NUCLEOTIDE SEQUENCE [LARGE SCALE GENOMIC DNA]</scope>
    <source>
        <strain evidence="7 8">DSM 19022</strain>
    </source>
</reference>
<organism evidence="7 8">
    <name type="scientific">Lutispora thermophila DSM 19022</name>
    <dbReference type="NCBI Taxonomy" id="1122184"/>
    <lineage>
        <taxon>Bacteria</taxon>
        <taxon>Bacillati</taxon>
        <taxon>Bacillota</taxon>
        <taxon>Clostridia</taxon>
        <taxon>Lutisporales</taxon>
        <taxon>Lutisporaceae</taxon>
        <taxon>Lutispora</taxon>
    </lineage>
</organism>
<dbReference type="PROSITE" id="PS00092">
    <property type="entry name" value="N6_MTASE"/>
    <property type="match status" value="1"/>
</dbReference>
<dbReference type="GO" id="GO:0006304">
    <property type="term" value="P:DNA modification"/>
    <property type="evidence" value="ECO:0007669"/>
    <property type="project" value="InterPro"/>
</dbReference>
<dbReference type="GO" id="GO:0003676">
    <property type="term" value="F:nucleic acid binding"/>
    <property type="evidence" value="ECO:0007669"/>
    <property type="project" value="InterPro"/>
</dbReference>
<dbReference type="InterPro" id="IPR011639">
    <property type="entry name" value="MethylTrfase_TaqI-like_dom"/>
</dbReference>
<dbReference type="OrthoDB" id="32195at2"/>
<dbReference type="STRING" id="1122184.SAMN02745176_02916"/>
<evidence type="ECO:0000313" key="7">
    <source>
        <dbReference type="EMBL" id="SHJ25209.1"/>
    </source>
</evidence>
<dbReference type="RefSeq" id="WP_073026964.1">
    <property type="nucleotide sequence ID" value="NZ_FQZS01000023.1"/>
</dbReference>
<gene>
    <name evidence="7" type="ORF">SAMN02745176_02916</name>
</gene>
<keyword evidence="8" id="KW-1185">Reference proteome</keyword>
<dbReference type="PANTHER" id="PTHR33841:SF1">
    <property type="entry name" value="DNA METHYLTRANSFERASE A"/>
    <property type="match status" value="1"/>
</dbReference>
<dbReference type="EC" id="2.1.1.72" evidence="1"/>
<name>A0A1M6HSM7_9FIRM</name>
<dbReference type="PANTHER" id="PTHR33841">
    <property type="entry name" value="DNA METHYLTRANSFERASE YEEA-RELATED"/>
    <property type="match status" value="1"/>
</dbReference>
<dbReference type="InterPro" id="IPR050953">
    <property type="entry name" value="N4_N6_ade-DNA_methylase"/>
</dbReference>
<accession>A0A1M6HSM7</accession>
<dbReference type="NCBIfam" id="NF033452">
    <property type="entry name" value="BREX_1_MTaseX"/>
    <property type="match status" value="1"/>
</dbReference>
<proteinExistence type="predicted"/>
<evidence type="ECO:0000256" key="4">
    <source>
        <dbReference type="ARBA" id="ARBA00022691"/>
    </source>
</evidence>
<dbReference type="InterPro" id="IPR029063">
    <property type="entry name" value="SAM-dependent_MTases_sf"/>
</dbReference>
<evidence type="ECO:0000256" key="3">
    <source>
        <dbReference type="ARBA" id="ARBA00022679"/>
    </source>
</evidence>
<dbReference type="PRINTS" id="PR00507">
    <property type="entry name" value="N12N6MTFRASE"/>
</dbReference>
<dbReference type="Pfam" id="PF07669">
    <property type="entry name" value="Eco57I"/>
    <property type="match status" value="1"/>
</dbReference>
<evidence type="ECO:0000256" key="2">
    <source>
        <dbReference type="ARBA" id="ARBA00022603"/>
    </source>
</evidence>
<dbReference type="GO" id="GO:0032259">
    <property type="term" value="P:methylation"/>
    <property type="evidence" value="ECO:0007669"/>
    <property type="project" value="UniProtKB-KW"/>
</dbReference>
<keyword evidence="4" id="KW-0949">S-adenosyl-L-methionine</keyword>
<dbReference type="Proteomes" id="UP000184442">
    <property type="component" value="Unassembled WGS sequence"/>
</dbReference>
<dbReference type="InterPro" id="IPR002052">
    <property type="entry name" value="DNA_methylase_N6_adenine_CS"/>
</dbReference>
<dbReference type="Gene3D" id="3.40.50.150">
    <property type="entry name" value="Vaccinia Virus protein VP39"/>
    <property type="match status" value="1"/>
</dbReference>
<protein>
    <recommendedName>
        <fullName evidence="1">site-specific DNA-methyltransferase (adenine-specific)</fullName>
        <ecNumber evidence="1">2.1.1.72</ecNumber>
    </recommendedName>
</protein>
<dbReference type="AlphaFoldDB" id="A0A1M6HSM7"/>
<dbReference type="EMBL" id="FQZS01000023">
    <property type="protein sequence ID" value="SHJ25209.1"/>
    <property type="molecule type" value="Genomic_DNA"/>
</dbReference>
<dbReference type="SUPFAM" id="SSF53335">
    <property type="entry name" value="S-adenosyl-L-methionine-dependent methyltransferases"/>
    <property type="match status" value="1"/>
</dbReference>
<sequence>MDKTAIKNFAVWARKKLIEDIKQKAYEIGITEKEIKEPQVSTSDTMIIGDRTLNKAEMEQRRSLVSRIREKGFNNVIEEVAYTWFNRFIALRFMEVNEYLPTGVRVLSSIEPGKKEPDIIKEALNIDLNIDRELVYTLQDDNDTETLYRYLLVKQCNALKEILPGLFEKIEDYTEILLPSNLLAEGSVIRQLVDSIPEEDFKDQVEIIGWMYQYYISEKKDEVFEGLKKNIKITKENIPAATQLFTPDWIVKYMVENSLGRLWLEGHPDEELKSKWKYYLDEAEQEPEVQKQLEEIRAKSRNIRPEDIKVLDPAMGSGHILVYAFDVLYDIYKSAGYSERDIPRLILENNLYGLDIDDRAAQLAYFAVMMKARSKSRRIFREKVNVNVCAIQESNGFPKEAIDYLVNPEETEIEKRIHREDVEYLINAFYDAKEYGSILEVKPIDFDAIERRLEEIRNGGTQDLFEYQYRNIILEKIPALVKQARIMSQKYDVVVTNPPYMGNRGMNGKLQQFVKDKFPNSSSDLFAVFIEKGFMLTKEYGFNSMVTMHSWMFLGAFEKMRSYILDNYSIYSIVHLGFEAFENIIGKVVQTAAFVIRKLHLINIRPVGIRLIDFYDSRRYEKESQFFNPINKFSSLKQCDYKKIPGDVIAYWVNRKFIEAFNKGFSIEKYSDFTGSFNKTADNEKYLRLWWEIQNNKMGKNKKWVPYSKGGSYRKHYGNNEFVIDWTPEARNFYNTNPTSNLLNEKYWYKEGITYTLVTTKGTSFRYLPKGFVFDMGGPTINYIENIFYILALFNSKIVSLYLAVLNPTINMQVKDIKRVPIYVNYGKLERVTLIEKSNVEICKNDWDSFETSWDFKKHPLLIHKGSSTTIEQAFNNWASFAEKQFNQLKANEEELNRIFIEIYGLQDELTPEVEDKDITIRKADRVRDIKSFISYAVGCMFGRYSIDAEGLIYAGGDFKDKWKCEDGQWKVRKIVKDEEGKVVEDTWVNAAFAPDMDNVLPITDDEYFEDDIVSRFVQFLKVTFGEDTLEENLDYIADTLGRKSSETARQAIRRYFLKEFYKDHVQVYQKKPIYWLFDSGKQDGFKALIYMHRYDEFTVARVRTDYLHKLQKSYEAEIKRLDIVIDSNASQREKANARKKKEKILKQIDECLQYDQVIAHVANQRIKIDLDDGVSVNYAKFQGIEIPQGEGRKPLKADLLAKI</sequence>
<comment type="catalytic activity">
    <reaction evidence="5">
        <text>a 2'-deoxyadenosine in DNA + S-adenosyl-L-methionine = an N(6)-methyl-2'-deoxyadenosine in DNA + S-adenosyl-L-homocysteine + H(+)</text>
        <dbReference type="Rhea" id="RHEA:15197"/>
        <dbReference type="Rhea" id="RHEA-COMP:12418"/>
        <dbReference type="Rhea" id="RHEA-COMP:12419"/>
        <dbReference type="ChEBI" id="CHEBI:15378"/>
        <dbReference type="ChEBI" id="CHEBI:57856"/>
        <dbReference type="ChEBI" id="CHEBI:59789"/>
        <dbReference type="ChEBI" id="CHEBI:90615"/>
        <dbReference type="ChEBI" id="CHEBI:90616"/>
        <dbReference type="EC" id="2.1.1.72"/>
    </reaction>
</comment>
<evidence type="ECO:0000259" key="6">
    <source>
        <dbReference type="Pfam" id="PF07669"/>
    </source>
</evidence>
<evidence type="ECO:0000256" key="1">
    <source>
        <dbReference type="ARBA" id="ARBA00011900"/>
    </source>
</evidence>
<dbReference type="GO" id="GO:0009007">
    <property type="term" value="F:site-specific DNA-methyltransferase (adenine-specific) activity"/>
    <property type="evidence" value="ECO:0007669"/>
    <property type="project" value="UniProtKB-EC"/>
</dbReference>
<dbReference type="InterPro" id="IPR047939">
    <property type="entry name" value="BREX_1_PglX"/>
</dbReference>
<keyword evidence="2 7" id="KW-0489">Methyltransferase</keyword>
<feature type="domain" description="Type II methyltransferase M.TaqI-like" evidence="6">
    <location>
        <begin position="349"/>
        <end position="579"/>
    </location>
</feature>